<dbReference type="PANTHER" id="PTHR38006:SF1">
    <property type="entry name" value="MEIOSIS-SPECIFIC KINETOCHORE PROTEIN"/>
    <property type="match status" value="1"/>
</dbReference>
<proteinExistence type="predicted"/>
<dbReference type="AlphaFoldDB" id="A0A8T2NHS5"/>
<feature type="compositionally biased region" description="Polar residues" evidence="1">
    <location>
        <begin position="65"/>
        <end position="80"/>
    </location>
</feature>
<dbReference type="GO" id="GO:0010789">
    <property type="term" value="P:meiotic sister chromatid cohesion involved in meiosis I"/>
    <property type="evidence" value="ECO:0007669"/>
    <property type="project" value="TreeGrafter"/>
</dbReference>
<feature type="region of interest" description="Disordered" evidence="1">
    <location>
        <begin position="55"/>
        <end position="80"/>
    </location>
</feature>
<dbReference type="PANTHER" id="PTHR38006">
    <property type="entry name" value="MEIOSIS-SPECIFIC KINETOCHORE PROTEIN"/>
    <property type="match status" value="1"/>
</dbReference>
<feature type="compositionally biased region" description="Basic and acidic residues" evidence="1">
    <location>
        <begin position="55"/>
        <end position="64"/>
    </location>
</feature>
<evidence type="ECO:0000256" key="1">
    <source>
        <dbReference type="SAM" id="MobiDB-lite"/>
    </source>
</evidence>
<name>A0A8T2NHS5_9TELE</name>
<dbReference type="EMBL" id="JAFBMS010000050">
    <property type="protein sequence ID" value="KAG9339809.1"/>
    <property type="molecule type" value="Genomic_DNA"/>
</dbReference>
<feature type="compositionally biased region" description="Basic and acidic residues" evidence="1">
    <location>
        <begin position="182"/>
        <end position="193"/>
    </location>
</feature>
<accession>A0A8T2NHS5</accession>
<dbReference type="Proteomes" id="UP000824540">
    <property type="component" value="Unassembled WGS sequence"/>
</dbReference>
<comment type="caution">
    <text evidence="2">The sequence shown here is derived from an EMBL/GenBank/DDBJ whole genome shotgun (WGS) entry which is preliminary data.</text>
</comment>
<protein>
    <submittedName>
        <fullName evidence="2">Uncharacterized protein</fullName>
    </submittedName>
</protein>
<dbReference type="GO" id="GO:0045143">
    <property type="term" value="P:homologous chromosome segregation"/>
    <property type="evidence" value="ECO:0007669"/>
    <property type="project" value="TreeGrafter"/>
</dbReference>
<dbReference type="GO" id="GO:0016321">
    <property type="term" value="P:female meiosis chromosome segregation"/>
    <property type="evidence" value="ECO:0007669"/>
    <property type="project" value="TreeGrafter"/>
</dbReference>
<sequence length="351" mass="39910">MYFFFFIEQGKIRTLTSKGTSVEFRESLRLYPINESPSPAHNEFGRSIGKRRELPPRLHFKETTRNSVGSSSTNRDSTSDMIMPSGMTSFLLDCMDCSSPGWSSGSSLPSPEVFRRAYNEDTLAFSVEEVVDMQVKNSTLLDASHAVDINMRQAPNLSSILARPQKCKKKVTFHESVLKRKVERGEGRTDGSYESKAVQKATSSTARPERPLGCLEMSPDLLLMDDVQSSPLLVEIEEDERGNSSREDSLTLLYETPPNTARFFDFSDSEEKRAFFQKREKPQFVFPSKPFKNSEVHDPDKVYEGCWFQLAHEGEKFFSNSNLKKVVTEEGVFYEDYGKVGQFHGQVFFPL</sequence>
<dbReference type="InterPro" id="IPR034545">
    <property type="entry name" value="Meikin"/>
</dbReference>
<keyword evidence="3" id="KW-1185">Reference proteome</keyword>
<evidence type="ECO:0000313" key="2">
    <source>
        <dbReference type="EMBL" id="KAG9339809.1"/>
    </source>
</evidence>
<dbReference type="GO" id="GO:0007060">
    <property type="term" value="P:male meiosis chromosome segregation"/>
    <property type="evidence" value="ECO:0007669"/>
    <property type="project" value="TreeGrafter"/>
</dbReference>
<reference evidence="2" key="1">
    <citation type="thesis" date="2021" institute="BYU ScholarsArchive" country="Provo, UT, USA">
        <title>Applications of and Algorithms for Genome Assembly and Genomic Analyses with an Emphasis on Marine Teleosts.</title>
        <authorList>
            <person name="Pickett B.D."/>
        </authorList>
    </citation>
    <scope>NUCLEOTIDE SEQUENCE</scope>
    <source>
        <strain evidence="2">HI-2016</strain>
    </source>
</reference>
<dbReference type="GO" id="GO:0051754">
    <property type="term" value="P:meiotic sister chromatid cohesion, centromeric"/>
    <property type="evidence" value="ECO:0007669"/>
    <property type="project" value="InterPro"/>
</dbReference>
<dbReference type="OrthoDB" id="8443315at2759"/>
<evidence type="ECO:0000313" key="3">
    <source>
        <dbReference type="Proteomes" id="UP000824540"/>
    </source>
</evidence>
<gene>
    <name evidence="2" type="ORF">JZ751_022476</name>
</gene>
<dbReference type="GO" id="GO:0000776">
    <property type="term" value="C:kinetochore"/>
    <property type="evidence" value="ECO:0007669"/>
    <property type="project" value="InterPro"/>
</dbReference>
<feature type="region of interest" description="Disordered" evidence="1">
    <location>
        <begin position="182"/>
        <end position="211"/>
    </location>
</feature>
<organism evidence="2 3">
    <name type="scientific">Albula glossodonta</name>
    <name type="common">roundjaw bonefish</name>
    <dbReference type="NCBI Taxonomy" id="121402"/>
    <lineage>
        <taxon>Eukaryota</taxon>
        <taxon>Metazoa</taxon>
        <taxon>Chordata</taxon>
        <taxon>Craniata</taxon>
        <taxon>Vertebrata</taxon>
        <taxon>Euteleostomi</taxon>
        <taxon>Actinopterygii</taxon>
        <taxon>Neopterygii</taxon>
        <taxon>Teleostei</taxon>
        <taxon>Albuliformes</taxon>
        <taxon>Albulidae</taxon>
        <taxon>Albula</taxon>
    </lineage>
</organism>